<evidence type="ECO:0000256" key="1">
    <source>
        <dbReference type="SAM" id="Phobius"/>
    </source>
</evidence>
<sequence length="533" mass="61841">MDFCGFIIKMQEYLHIGRAADLTVSRDRFLYRLLETMQGTLAWLTLILIVLLSFFAPVLMALFIIIFDVYWLTKTIYLSFHLRVSYNRLRTNLKVDWLDRLTKLPTTDYRLSSVKSWQDIYHFIFLPIYKEGYPIVSATMDGLLKSNYPKSKMAVILCWEERGGEATAETVRRIEVEYKDKFFRLASVMHPASLQNEIPGKGSNTSFGAERVKREIIDRQAIPYANIIVSNLDVDTVIFPEYFGVLTYTYLTTEKPLRSSYQPVPLYINNIWEAPSFARVVAFSATFWHTIKQEKHETATTFSSHSMPFQALIDVGFWQKNMVSEDSRIFWQCFLRYDGDYRVVPLYYPVSMDANVASTTWETFKNVYKQQRRWGYGVENVPYFLFGFMKNKKIPLSKKWRYGFMVIEGFHSWATNAVIIFLLGWLPVIVGGAAFNQTVLSFNLPQLTRTIMTLAMLGLVSSAVLSIILLPPRPPKFGKFKYLWMILQWLLFPVTTIGLGALPGLEAQTRLMLGKYLGFWVTPKIRKNYQISS</sequence>
<evidence type="ECO:0000313" key="3">
    <source>
        <dbReference type="Proteomes" id="UP000034032"/>
    </source>
</evidence>
<dbReference type="PANTHER" id="PTHR36851:SF1">
    <property type="entry name" value="GLYCO_TRANS_2-LIKE DOMAIN-CONTAINING PROTEIN"/>
    <property type="match status" value="1"/>
</dbReference>
<organism evidence="2 3">
    <name type="scientific">Candidatus Yanofskybacteria bacterium GW2011_GWA2_44_9</name>
    <dbReference type="NCBI Taxonomy" id="1619025"/>
    <lineage>
        <taxon>Bacteria</taxon>
        <taxon>Candidatus Yanofskyibacteriota</taxon>
    </lineage>
</organism>
<keyword evidence="1" id="KW-0472">Membrane</keyword>
<comment type="caution">
    <text evidence="2">The sequence shown here is derived from an EMBL/GenBank/DDBJ whole genome shotgun (WGS) entry which is preliminary data.</text>
</comment>
<evidence type="ECO:0000313" key="2">
    <source>
        <dbReference type="EMBL" id="KKT82491.1"/>
    </source>
</evidence>
<feature type="transmembrane region" description="Helical" evidence="1">
    <location>
        <begin position="40"/>
        <end position="73"/>
    </location>
</feature>
<dbReference type="Proteomes" id="UP000034032">
    <property type="component" value="Unassembled WGS sequence"/>
</dbReference>
<gene>
    <name evidence="2" type="ORF">UW79_C0005G0016</name>
</gene>
<name>A0A0G1KFG3_9BACT</name>
<keyword evidence="1" id="KW-0812">Transmembrane</keyword>
<feature type="transmembrane region" description="Helical" evidence="1">
    <location>
        <begin position="450"/>
        <end position="470"/>
    </location>
</feature>
<dbReference type="Gene3D" id="3.90.550.10">
    <property type="entry name" value="Spore Coat Polysaccharide Biosynthesis Protein SpsA, Chain A"/>
    <property type="match status" value="1"/>
</dbReference>
<dbReference type="PANTHER" id="PTHR36851">
    <property type="entry name" value="UNNAMED PRODUCT"/>
    <property type="match status" value="1"/>
</dbReference>
<accession>A0A0G1KFG3</accession>
<keyword evidence="1" id="KW-1133">Transmembrane helix</keyword>
<proteinExistence type="predicted"/>
<feature type="transmembrane region" description="Helical" evidence="1">
    <location>
        <begin position="402"/>
        <end position="430"/>
    </location>
</feature>
<protein>
    <recommendedName>
        <fullName evidence="4">Glycosyltransferase 2-like domain-containing protein</fullName>
    </recommendedName>
</protein>
<dbReference type="EMBL" id="LCJR01000005">
    <property type="protein sequence ID" value="KKT82491.1"/>
    <property type="molecule type" value="Genomic_DNA"/>
</dbReference>
<dbReference type="InterPro" id="IPR029044">
    <property type="entry name" value="Nucleotide-diphossugar_trans"/>
</dbReference>
<feature type="transmembrane region" description="Helical" evidence="1">
    <location>
        <begin position="482"/>
        <end position="502"/>
    </location>
</feature>
<reference evidence="2 3" key="1">
    <citation type="journal article" date="2015" name="Nature">
        <title>rRNA introns, odd ribosomes, and small enigmatic genomes across a large radiation of phyla.</title>
        <authorList>
            <person name="Brown C.T."/>
            <person name="Hug L.A."/>
            <person name="Thomas B.C."/>
            <person name="Sharon I."/>
            <person name="Castelle C.J."/>
            <person name="Singh A."/>
            <person name="Wilkins M.J."/>
            <person name="Williams K.H."/>
            <person name="Banfield J.F."/>
        </authorList>
    </citation>
    <scope>NUCLEOTIDE SEQUENCE [LARGE SCALE GENOMIC DNA]</scope>
</reference>
<dbReference type="AlphaFoldDB" id="A0A0G1KFG3"/>
<evidence type="ECO:0008006" key="4">
    <source>
        <dbReference type="Google" id="ProtNLM"/>
    </source>
</evidence>